<dbReference type="PROSITE" id="PS50043">
    <property type="entry name" value="HTH_LUXR_2"/>
    <property type="match status" value="1"/>
</dbReference>
<keyword evidence="1" id="KW-0805">Transcription regulation</keyword>
<dbReference type="GO" id="GO:0003677">
    <property type="term" value="F:DNA binding"/>
    <property type="evidence" value="ECO:0007669"/>
    <property type="project" value="UniProtKB-KW"/>
</dbReference>
<dbReference type="PANTHER" id="PTHR44688:SF16">
    <property type="entry name" value="DNA-BINDING TRANSCRIPTIONAL ACTIVATOR DEVR_DOSR"/>
    <property type="match status" value="1"/>
</dbReference>
<dbReference type="InterPro" id="IPR016032">
    <property type="entry name" value="Sig_transdc_resp-reg_C-effctor"/>
</dbReference>
<dbReference type="InterPro" id="IPR000792">
    <property type="entry name" value="Tscrpt_reg_LuxR_C"/>
</dbReference>
<dbReference type="FunFam" id="1.10.10.10:FF:000153">
    <property type="entry name" value="LuxR family transcriptional regulator"/>
    <property type="match status" value="1"/>
</dbReference>
<keyword evidence="2" id="KW-0238">DNA-binding</keyword>
<dbReference type="InterPro" id="IPR049151">
    <property type="entry name" value="CsgD-like_REC"/>
</dbReference>
<dbReference type="CDD" id="cd06170">
    <property type="entry name" value="LuxR_C_like"/>
    <property type="match status" value="1"/>
</dbReference>
<organism evidence="5 6">
    <name type="scientific">Vibrio owensii CAIM 1854 = LMG 25443</name>
    <dbReference type="NCBI Taxonomy" id="1229493"/>
    <lineage>
        <taxon>Bacteria</taxon>
        <taxon>Pseudomonadati</taxon>
        <taxon>Pseudomonadota</taxon>
        <taxon>Gammaproteobacteria</taxon>
        <taxon>Vibrionales</taxon>
        <taxon>Vibrionaceae</taxon>
        <taxon>Vibrio</taxon>
    </lineage>
</organism>
<dbReference type="PROSITE" id="PS00622">
    <property type="entry name" value="HTH_LUXR_1"/>
    <property type="match status" value="1"/>
</dbReference>
<dbReference type="AlphaFoldDB" id="A0A0C1W792"/>
<dbReference type="Pfam" id="PF21155">
    <property type="entry name" value="VpsT-like_REC"/>
    <property type="match status" value="1"/>
</dbReference>
<dbReference type="Proteomes" id="UP000031586">
    <property type="component" value="Unassembled WGS sequence"/>
</dbReference>
<sequence>MINNNATNNTILLFTFNNIQGRGLQSAIEQQLGQPVLLAKGAEVELPHYRDEHYMAIVDSSLPDLSEVKMTLSELEHVDATVLVNAEPNLGVESLLTWSNLKGLFYFEDDFDKVIRGLKGILSGENWLSRDILNRLLGYLVNLNHTVTELDTKLEIELTRREMQVLTALCQGGSNLDIADSLFVSEHTVKSHLYSIFRKLEVKNRMQAVAWAKRNLF</sequence>
<dbReference type="InterPro" id="IPR036388">
    <property type="entry name" value="WH-like_DNA-bd_sf"/>
</dbReference>
<dbReference type="PATRIC" id="fig|1229493.5.peg.1956"/>
<comment type="caution">
    <text evidence="5">The sequence shown here is derived from an EMBL/GenBank/DDBJ whole genome shotgun (WGS) entry which is preliminary data.</text>
</comment>
<dbReference type="Gene3D" id="1.10.10.10">
    <property type="entry name" value="Winged helix-like DNA-binding domain superfamily/Winged helix DNA-binding domain"/>
    <property type="match status" value="1"/>
</dbReference>
<evidence type="ECO:0000256" key="1">
    <source>
        <dbReference type="ARBA" id="ARBA00023015"/>
    </source>
</evidence>
<proteinExistence type="predicted"/>
<dbReference type="PANTHER" id="PTHR44688">
    <property type="entry name" value="DNA-BINDING TRANSCRIPTIONAL ACTIVATOR DEVR_DOSR"/>
    <property type="match status" value="1"/>
</dbReference>
<dbReference type="RefSeq" id="WP_020196076.1">
    <property type="nucleotide sequence ID" value="NZ_BAOH01000039.1"/>
</dbReference>
<evidence type="ECO:0000256" key="2">
    <source>
        <dbReference type="ARBA" id="ARBA00023125"/>
    </source>
</evidence>
<reference evidence="5 6" key="1">
    <citation type="submission" date="2014-07" db="EMBL/GenBank/DDBJ databases">
        <title>Unique and conserved regions in Vibrio harveyi and related species in comparison with the shrimp pathogen Vibrio harveyi CAIM 1792.</title>
        <authorList>
            <person name="Espinoza-Valles I."/>
            <person name="Vora G."/>
            <person name="Leekitcharoenphon P."/>
            <person name="Ussery D."/>
            <person name="Hoj L."/>
            <person name="Gomez-Gil B."/>
        </authorList>
    </citation>
    <scope>NUCLEOTIDE SEQUENCE [LARGE SCALE GENOMIC DNA]</scope>
    <source>
        <strain evidence="6">CAIM 1854 / LMG 25443</strain>
    </source>
</reference>
<evidence type="ECO:0000313" key="5">
    <source>
        <dbReference type="EMBL" id="KIF52267.1"/>
    </source>
</evidence>
<feature type="domain" description="HTH luxR-type" evidence="4">
    <location>
        <begin position="151"/>
        <end position="216"/>
    </location>
</feature>
<dbReference type="PRINTS" id="PR00038">
    <property type="entry name" value="HTHLUXR"/>
</dbReference>
<name>A0A0C1W792_9VIBR</name>
<evidence type="ECO:0000259" key="4">
    <source>
        <dbReference type="PROSITE" id="PS50043"/>
    </source>
</evidence>
<keyword evidence="3" id="KW-0804">Transcription</keyword>
<dbReference type="Gene3D" id="3.40.50.2300">
    <property type="match status" value="1"/>
</dbReference>
<evidence type="ECO:0000313" key="6">
    <source>
        <dbReference type="Proteomes" id="UP000031586"/>
    </source>
</evidence>
<protein>
    <submittedName>
        <fullName evidence="5">LuxR family transcriptional regulator</fullName>
    </submittedName>
</protein>
<gene>
    <name evidence="5" type="ORF">H735_14055</name>
</gene>
<dbReference type="Pfam" id="PF00196">
    <property type="entry name" value="GerE"/>
    <property type="match status" value="1"/>
</dbReference>
<dbReference type="SMART" id="SM00421">
    <property type="entry name" value="HTH_LUXR"/>
    <property type="match status" value="1"/>
</dbReference>
<dbReference type="GO" id="GO:0006355">
    <property type="term" value="P:regulation of DNA-templated transcription"/>
    <property type="evidence" value="ECO:0007669"/>
    <property type="project" value="InterPro"/>
</dbReference>
<accession>A0A0C1W792</accession>
<dbReference type="SUPFAM" id="SSF46894">
    <property type="entry name" value="C-terminal effector domain of the bipartite response regulators"/>
    <property type="match status" value="1"/>
</dbReference>
<dbReference type="EMBL" id="JPRD01000023">
    <property type="protein sequence ID" value="KIF52267.1"/>
    <property type="molecule type" value="Genomic_DNA"/>
</dbReference>
<evidence type="ECO:0000256" key="3">
    <source>
        <dbReference type="ARBA" id="ARBA00023163"/>
    </source>
</evidence>